<feature type="region of interest" description="Disordered" evidence="1">
    <location>
        <begin position="99"/>
        <end position="122"/>
    </location>
</feature>
<dbReference type="CDD" id="cd01165">
    <property type="entry name" value="BTB_POZ"/>
    <property type="match status" value="1"/>
</dbReference>
<dbReference type="Proteomes" id="UP000799771">
    <property type="component" value="Unassembled WGS sequence"/>
</dbReference>
<dbReference type="PROSITE" id="PS50097">
    <property type="entry name" value="BTB"/>
    <property type="match status" value="1"/>
</dbReference>
<sequence>MQSDTIPAKSRFVVGQKRKRPTFQSMDQTLVNILVGEGEKCFMVHKDLLCYHSKYFRGAFEGSFREKEDKTIRLRDINEGVFRLFQFWLYAQATRDEEDSTTKMSRDDHSKRGRHSETRHPCSCGGNYEQCEESVIDCLTLEIRARYAKVLEQETPKWLQSGEFLFDSDHEYFSCFIALSVFADQYDTPQLRRDVLTLLVELDNYNWDRKGKLCYNRYYRRSAQKAYTSLPPNAPIRQYLIKRFAYSMACKKVNVTSLMRVPQEFVVDVLLLITAQPKKNLLRENLVNNLKDCCDFHEHVAEVEREVCRDGQSRDVQFYTSFMRAIVDQVHSAGSLNEDL</sequence>
<dbReference type="PANTHER" id="PTHR47843:SF2">
    <property type="entry name" value="BTB DOMAIN-CONTAINING PROTEIN"/>
    <property type="match status" value="1"/>
</dbReference>
<gene>
    <name evidence="3" type="ORF">P153DRAFT_397531</name>
</gene>
<dbReference type="PANTHER" id="PTHR47843">
    <property type="entry name" value="BTB DOMAIN-CONTAINING PROTEIN-RELATED"/>
    <property type="match status" value="1"/>
</dbReference>
<dbReference type="SUPFAM" id="SSF54695">
    <property type="entry name" value="POZ domain"/>
    <property type="match status" value="1"/>
</dbReference>
<evidence type="ECO:0000259" key="2">
    <source>
        <dbReference type="PROSITE" id="PS50097"/>
    </source>
</evidence>
<evidence type="ECO:0000313" key="4">
    <source>
        <dbReference type="Proteomes" id="UP000799771"/>
    </source>
</evidence>
<proteinExistence type="predicted"/>
<dbReference type="GeneID" id="54411997"/>
<accession>A0A6A6AC32</accession>
<evidence type="ECO:0000313" key="3">
    <source>
        <dbReference type="EMBL" id="KAF2128458.1"/>
    </source>
</evidence>
<dbReference type="OrthoDB" id="194443at2759"/>
<evidence type="ECO:0000256" key="1">
    <source>
        <dbReference type="SAM" id="MobiDB-lite"/>
    </source>
</evidence>
<feature type="domain" description="BTB" evidence="2">
    <location>
        <begin position="29"/>
        <end position="98"/>
    </location>
</feature>
<dbReference type="Pfam" id="PF00651">
    <property type="entry name" value="BTB"/>
    <property type="match status" value="1"/>
</dbReference>
<dbReference type="AlphaFoldDB" id="A0A6A6AC32"/>
<reference evidence="3" key="1">
    <citation type="journal article" date="2020" name="Stud. Mycol.">
        <title>101 Dothideomycetes genomes: a test case for predicting lifestyles and emergence of pathogens.</title>
        <authorList>
            <person name="Haridas S."/>
            <person name="Albert R."/>
            <person name="Binder M."/>
            <person name="Bloem J."/>
            <person name="Labutti K."/>
            <person name="Salamov A."/>
            <person name="Andreopoulos B."/>
            <person name="Baker S."/>
            <person name="Barry K."/>
            <person name="Bills G."/>
            <person name="Bluhm B."/>
            <person name="Cannon C."/>
            <person name="Castanera R."/>
            <person name="Culley D."/>
            <person name="Daum C."/>
            <person name="Ezra D."/>
            <person name="Gonzalez J."/>
            <person name="Henrissat B."/>
            <person name="Kuo A."/>
            <person name="Liang C."/>
            <person name="Lipzen A."/>
            <person name="Lutzoni F."/>
            <person name="Magnuson J."/>
            <person name="Mondo S."/>
            <person name="Nolan M."/>
            <person name="Ohm R."/>
            <person name="Pangilinan J."/>
            <person name="Park H.-J."/>
            <person name="Ramirez L."/>
            <person name="Alfaro M."/>
            <person name="Sun H."/>
            <person name="Tritt A."/>
            <person name="Yoshinaga Y."/>
            <person name="Zwiers L.-H."/>
            <person name="Turgeon B."/>
            <person name="Goodwin S."/>
            <person name="Spatafora J."/>
            <person name="Crous P."/>
            <person name="Grigoriev I."/>
        </authorList>
    </citation>
    <scope>NUCLEOTIDE SEQUENCE</scope>
    <source>
        <strain evidence="3">CBS 119687</strain>
    </source>
</reference>
<dbReference type="InterPro" id="IPR000210">
    <property type="entry name" value="BTB/POZ_dom"/>
</dbReference>
<dbReference type="RefSeq" id="XP_033522847.1">
    <property type="nucleotide sequence ID" value="XM_033671565.1"/>
</dbReference>
<organism evidence="3 4">
    <name type="scientific">Dothidotthia symphoricarpi CBS 119687</name>
    <dbReference type="NCBI Taxonomy" id="1392245"/>
    <lineage>
        <taxon>Eukaryota</taxon>
        <taxon>Fungi</taxon>
        <taxon>Dikarya</taxon>
        <taxon>Ascomycota</taxon>
        <taxon>Pezizomycotina</taxon>
        <taxon>Dothideomycetes</taxon>
        <taxon>Pleosporomycetidae</taxon>
        <taxon>Pleosporales</taxon>
        <taxon>Dothidotthiaceae</taxon>
        <taxon>Dothidotthia</taxon>
    </lineage>
</organism>
<name>A0A6A6AC32_9PLEO</name>
<keyword evidence="4" id="KW-1185">Reference proteome</keyword>
<protein>
    <recommendedName>
        <fullName evidence="2">BTB domain-containing protein</fullName>
    </recommendedName>
</protein>
<feature type="compositionally biased region" description="Basic and acidic residues" evidence="1">
    <location>
        <begin position="100"/>
        <end position="120"/>
    </location>
</feature>
<dbReference type="InterPro" id="IPR011333">
    <property type="entry name" value="SKP1/BTB/POZ_sf"/>
</dbReference>
<dbReference type="EMBL" id="ML977508">
    <property type="protein sequence ID" value="KAF2128458.1"/>
    <property type="molecule type" value="Genomic_DNA"/>
</dbReference>
<dbReference type="Gene3D" id="3.30.710.10">
    <property type="entry name" value="Potassium Channel Kv1.1, Chain A"/>
    <property type="match status" value="1"/>
</dbReference>